<dbReference type="AlphaFoldDB" id="A0AAW1U9X8"/>
<accession>A0AAW1U9X8</accession>
<organism evidence="1 2">
    <name type="scientific">Henosepilachna vigintioctopunctata</name>
    <dbReference type="NCBI Taxonomy" id="420089"/>
    <lineage>
        <taxon>Eukaryota</taxon>
        <taxon>Metazoa</taxon>
        <taxon>Ecdysozoa</taxon>
        <taxon>Arthropoda</taxon>
        <taxon>Hexapoda</taxon>
        <taxon>Insecta</taxon>
        <taxon>Pterygota</taxon>
        <taxon>Neoptera</taxon>
        <taxon>Endopterygota</taxon>
        <taxon>Coleoptera</taxon>
        <taxon>Polyphaga</taxon>
        <taxon>Cucujiformia</taxon>
        <taxon>Coccinelloidea</taxon>
        <taxon>Coccinellidae</taxon>
        <taxon>Epilachninae</taxon>
        <taxon>Epilachnini</taxon>
        <taxon>Henosepilachna</taxon>
    </lineage>
</organism>
<evidence type="ECO:0000313" key="2">
    <source>
        <dbReference type="Proteomes" id="UP001431783"/>
    </source>
</evidence>
<dbReference type="Proteomes" id="UP001431783">
    <property type="component" value="Unassembled WGS sequence"/>
</dbReference>
<name>A0AAW1U9X8_9CUCU</name>
<protein>
    <submittedName>
        <fullName evidence="1">Uncharacterized protein</fullName>
    </submittedName>
</protein>
<dbReference type="EMBL" id="JARQZJ010000061">
    <property type="protein sequence ID" value="KAK9879355.1"/>
    <property type="molecule type" value="Genomic_DNA"/>
</dbReference>
<keyword evidence="2" id="KW-1185">Reference proteome</keyword>
<sequence length="248" mass="29231">MHQRSSKSETLINANFVVDSPLEMTSSPSVRKPQNDLREDLTTYSFGLCHHSQSTITLKSDVLNKCPMNKVEAFEMWTHRTMRRISWGQNKKRIVNNQNKKVVISLKRQNKKHISVPLFIFSTISSYCIKGAKRNHLCSRNKTSKVSRMAPFETPAPLMNMEIIEQSIDLVDFDRDDTIPLKYRYFSWIRYLFSVFIKKYSYERTQYRKESIVELLMFVVFFHPTPNVFKENREIDVSITCTDTTNYD</sequence>
<comment type="caution">
    <text evidence="1">The sequence shown here is derived from an EMBL/GenBank/DDBJ whole genome shotgun (WGS) entry which is preliminary data.</text>
</comment>
<gene>
    <name evidence="1" type="ORF">WA026_004204</name>
</gene>
<proteinExistence type="predicted"/>
<evidence type="ECO:0000313" key="1">
    <source>
        <dbReference type="EMBL" id="KAK9879355.1"/>
    </source>
</evidence>
<reference evidence="1 2" key="1">
    <citation type="submission" date="2023-03" db="EMBL/GenBank/DDBJ databases">
        <title>Genome insight into feeding habits of ladybird beetles.</title>
        <authorList>
            <person name="Li H.-S."/>
            <person name="Huang Y.-H."/>
            <person name="Pang H."/>
        </authorList>
    </citation>
    <scope>NUCLEOTIDE SEQUENCE [LARGE SCALE GENOMIC DNA]</scope>
    <source>
        <strain evidence="1">SYSU_2023b</strain>
        <tissue evidence="1">Whole body</tissue>
    </source>
</reference>